<organism evidence="3 4">
    <name type="scientific">Streptomyces lutosisoli</name>
    <dbReference type="NCBI Taxonomy" id="2665721"/>
    <lineage>
        <taxon>Bacteria</taxon>
        <taxon>Bacillati</taxon>
        <taxon>Actinomycetota</taxon>
        <taxon>Actinomycetes</taxon>
        <taxon>Kitasatosporales</taxon>
        <taxon>Streptomycetaceae</taxon>
        <taxon>Streptomyces</taxon>
    </lineage>
</organism>
<dbReference type="Proteomes" id="UP001596957">
    <property type="component" value="Unassembled WGS sequence"/>
</dbReference>
<dbReference type="EMBL" id="JBHTEC010000001">
    <property type="protein sequence ID" value="MFD0280240.1"/>
    <property type="molecule type" value="Genomic_DNA"/>
</dbReference>
<feature type="compositionally biased region" description="Low complexity" evidence="1">
    <location>
        <begin position="38"/>
        <end position="54"/>
    </location>
</feature>
<dbReference type="PANTHER" id="PTHR11559">
    <property type="entry name" value="CARBOXYLESTERASE"/>
    <property type="match status" value="1"/>
</dbReference>
<proteinExistence type="predicted"/>
<dbReference type="InterPro" id="IPR029058">
    <property type="entry name" value="AB_hydrolase_fold"/>
</dbReference>
<evidence type="ECO:0000313" key="4">
    <source>
        <dbReference type="Proteomes" id="UP001596957"/>
    </source>
</evidence>
<dbReference type="InterPro" id="IPR050309">
    <property type="entry name" value="Type-B_Carboxylest/Lipase"/>
</dbReference>
<sequence length="578" mass="60845">MRDVQPPTPAATELGRRGFLGRTAGAAAGAALLGGLETAPASAASKSSNSSESARSSERDADRPVRTESGLVTGAPAALDGVTVYKGIPYAASTAGANRWRPPQPAPSWTGVRKADTWGAACPQPVTGIAADKVPVLSEDCLNLNIWTGAASSRERRPVFVWIYGGRNSAMWASQPVYDGANLAAKGTVVVTYNHRVGAFGNLAHPGLSAESGHGGSGNWGVQDTVAVLKWIKRNIAAFGGDPDRVTIGGWSHGSSFVNILMISRLARGLYHRALLAAGVQYTKDPALGHVAGGYAPLATAEANGTAFAAYMGTSSTAGLRALTADEIVSKVYAPGAPAAGTTFGNVLDGYVLPTTYTAAMVSGSEYDVPVLTGNNRDENGASPTLTMTVAQFRAYAASTFGDRAADFLALYPAATDAEAAQQYNNYARDEERVSTFLWGTQFKETAGNRSPVYNYWWTRVPPGSDTTNPIEPANGAGAYHGAEKYYLFGNLYGTDRPWTEEDYAIADTTSSYVANFAATGNPNSHGGRQSLPGWPALRTAKPLSMELGDNFAPLPAADTDAKYTFLKDYLRSQTTEY</sequence>
<dbReference type="InterPro" id="IPR002018">
    <property type="entry name" value="CarbesteraseB"/>
</dbReference>
<protein>
    <submittedName>
        <fullName evidence="3">Carboxylesterase/lipase family protein</fullName>
    </submittedName>
</protein>
<dbReference type="SUPFAM" id="SSF53474">
    <property type="entry name" value="alpha/beta-Hydrolases"/>
    <property type="match status" value="1"/>
</dbReference>
<feature type="region of interest" description="Disordered" evidence="1">
    <location>
        <begin position="38"/>
        <end position="72"/>
    </location>
</feature>
<dbReference type="InterPro" id="IPR006311">
    <property type="entry name" value="TAT_signal"/>
</dbReference>
<evidence type="ECO:0000313" key="3">
    <source>
        <dbReference type="EMBL" id="MFD0280240.1"/>
    </source>
</evidence>
<feature type="domain" description="Carboxylesterase type B" evidence="2">
    <location>
        <begin position="64"/>
        <end position="553"/>
    </location>
</feature>
<reference evidence="4" key="1">
    <citation type="journal article" date="2019" name="Int. J. Syst. Evol. Microbiol.">
        <title>The Global Catalogue of Microorganisms (GCM) 10K type strain sequencing project: providing services to taxonomists for standard genome sequencing and annotation.</title>
        <authorList>
            <consortium name="The Broad Institute Genomics Platform"/>
            <consortium name="The Broad Institute Genome Sequencing Center for Infectious Disease"/>
            <person name="Wu L."/>
            <person name="Ma J."/>
        </authorList>
    </citation>
    <scope>NUCLEOTIDE SEQUENCE [LARGE SCALE GENOMIC DNA]</scope>
    <source>
        <strain evidence="4">CGMCC 4.7198</strain>
    </source>
</reference>
<dbReference type="Pfam" id="PF00135">
    <property type="entry name" value="COesterase"/>
    <property type="match status" value="1"/>
</dbReference>
<dbReference type="RefSeq" id="WP_381256450.1">
    <property type="nucleotide sequence ID" value="NZ_JBHTBI010000016.1"/>
</dbReference>
<dbReference type="Gene3D" id="3.40.50.1820">
    <property type="entry name" value="alpha/beta hydrolase"/>
    <property type="match status" value="1"/>
</dbReference>
<name>A0ABW2V6T7_9ACTN</name>
<accession>A0ABW2V6T7</accession>
<keyword evidence="4" id="KW-1185">Reference proteome</keyword>
<evidence type="ECO:0000259" key="2">
    <source>
        <dbReference type="Pfam" id="PF00135"/>
    </source>
</evidence>
<feature type="compositionally biased region" description="Basic and acidic residues" evidence="1">
    <location>
        <begin position="55"/>
        <end position="66"/>
    </location>
</feature>
<comment type="caution">
    <text evidence="3">The sequence shown here is derived from an EMBL/GenBank/DDBJ whole genome shotgun (WGS) entry which is preliminary data.</text>
</comment>
<dbReference type="PROSITE" id="PS51318">
    <property type="entry name" value="TAT"/>
    <property type="match status" value="1"/>
</dbReference>
<gene>
    <name evidence="3" type="ORF">ACFQZP_00900</name>
</gene>
<evidence type="ECO:0000256" key="1">
    <source>
        <dbReference type="SAM" id="MobiDB-lite"/>
    </source>
</evidence>